<feature type="region of interest" description="Disordered" evidence="1">
    <location>
        <begin position="50"/>
        <end position="299"/>
    </location>
</feature>
<feature type="compositionally biased region" description="Basic and acidic residues" evidence="1">
    <location>
        <begin position="138"/>
        <end position="154"/>
    </location>
</feature>
<feature type="region of interest" description="Disordered" evidence="1">
    <location>
        <begin position="320"/>
        <end position="406"/>
    </location>
</feature>
<reference evidence="2" key="1">
    <citation type="journal article" date="2020" name="Cell">
        <title>Large-Scale Comparative Analyses of Tick Genomes Elucidate Their Genetic Diversity and Vector Capacities.</title>
        <authorList>
            <consortium name="Tick Genome and Microbiome Consortium (TIGMIC)"/>
            <person name="Jia N."/>
            <person name="Wang J."/>
            <person name="Shi W."/>
            <person name="Du L."/>
            <person name="Sun Y."/>
            <person name="Zhan W."/>
            <person name="Jiang J.F."/>
            <person name="Wang Q."/>
            <person name="Zhang B."/>
            <person name="Ji P."/>
            <person name="Bell-Sakyi L."/>
            <person name="Cui X.M."/>
            <person name="Yuan T.T."/>
            <person name="Jiang B.G."/>
            <person name="Yang W.F."/>
            <person name="Lam T.T."/>
            <person name="Chang Q.C."/>
            <person name="Ding S.J."/>
            <person name="Wang X.J."/>
            <person name="Zhu J.G."/>
            <person name="Ruan X.D."/>
            <person name="Zhao L."/>
            <person name="Wei J.T."/>
            <person name="Ye R.Z."/>
            <person name="Que T.C."/>
            <person name="Du C.H."/>
            <person name="Zhou Y.H."/>
            <person name="Cheng J.X."/>
            <person name="Dai P.F."/>
            <person name="Guo W.B."/>
            <person name="Han X.H."/>
            <person name="Huang E.J."/>
            <person name="Li L.F."/>
            <person name="Wei W."/>
            <person name="Gao Y.C."/>
            <person name="Liu J.Z."/>
            <person name="Shao H.Z."/>
            <person name="Wang X."/>
            <person name="Wang C.C."/>
            <person name="Yang T.C."/>
            <person name="Huo Q.B."/>
            <person name="Li W."/>
            <person name="Chen H.Y."/>
            <person name="Chen S.E."/>
            <person name="Zhou L.G."/>
            <person name="Ni X.B."/>
            <person name="Tian J.H."/>
            <person name="Sheng Y."/>
            <person name="Liu T."/>
            <person name="Pan Y.S."/>
            <person name="Xia L.Y."/>
            <person name="Li J."/>
            <person name="Zhao F."/>
            <person name="Cao W.C."/>
        </authorList>
    </citation>
    <scope>NUCLEOTIDE SEQUENCE</scope>
    <source>
        <strain evidence="2">Rmic-2018</strain>
    </source>
</reference>
<dbReference type="EMBL" id="JABSTU010000005">
    <property type="protein sequence ID" value="KAH8030559.1"/>
    <property type="molecule type" value="Genomic_DNA"/>
</dbReference>
<proteinExistence type="predicted"/>
<dbReference type="Proteomes" id="UP000821866">
    <property type="component" value="Chromosome 3"/>
</dbReference>
<feature type="compositionally biased region" description="Basic and acidic residues" evidence="1">
    <location>
        <begin position="322"/>
        <end position="339"/>
    </location>
</feature>
<organism evidence="2 3">
    <name type="scientific">Rhipicephalus microplus</name>
    <name type="common">Cattle tick</name>
    <name type="synonym">Boophilus microplus</name>
    <dbReference type="NCBI Taxonomy" id="6941"/>
    <lineage>
        <taxon>Eukaryota</taxon>
        <taxon>Metazoa</taxon>
        <taxon>Ecdysozoa</taxon>
        <taxon>Arthropoda</taxon>
        <taxon>Chelicerata</taxon>
        <taxon>Arachnida</taxon>
        <taxon>Acari</taxon>
        <taxon>Parasitiformes</taxon>
        <taxon>Ixodida</taxon>
        <taxon>Ixodoidea</taxon>
        <taxon>Ixodidae</taxon>
        <taxon>Rhipicephalinae</taxon>
        <taxon>Rhipicephalus</taxon>
        <taxon>Boophilus</taxon>
    </lineage>
</organism>
<feature type="compositionally biased region" description="Basic residues" evidence="1">
    <location>
        <begin position="173"/>
        <end position="182"/>
    </location>
</feature>
<feature type="compositionally biased region" description="Polar residues" evidence="1">
    <location>
        <begin position="224"/>
        <end position="233"/>
    </location>
</feature>
<protein>
    <submittedName>
        <fullName evidence="2">Uncharacterized protein</fullName>
    </submittedName>
</protein>
<sequence length="436" mass="47941">MQGHIRRDCQTPRCGVCRAFGHESQDCVRSYARVTKTVLPTDDAQDNLMDAEEAEKVAPGSNAVGPDAAVQATGEETADTTTQDGKDSTKESEELAATGGQQDIQESMEEDMGTSGEIATPEAGTKSPEATTGRGKRYRVESTERNLKRPERLYARKKRGWSSDSSRSSSKNKSIKRRRRKSSSSESTPKRATKRKITPKAKTLSESSGDISSLDNDSVHKNRISTSYYSSLKTPKARKTSDRSDKDFNDVHPLNASMVSMAASQKRAAKRPRSCHTLSAKRSRGQEVLSEGKSTYSRTAAEERLWSDVQDGAQNNVFRLAADQDQKASSREDDSEKNMKRQSNFTDHSVSEAGQMTDGEASHDTCESESSSDSELDNNQEPVKGAPEDPDLLPTEGQPPPPTNPELVGAFADLIFDIIFEVLWHFIESFIPPKHA</sequence>
<gene>
    <name evidence="2" type="ORF">HPB51_008920</name>
</gene>
<keyword evidence="3" id="KW-1185">Reference proteome</keyword>
<accession>A0A9J6E8B8</accession>
<feature type="compositionally biased region" description="Basic and acidic residues" evidence="1">
    <location>
        <begin position="239"/>
        <end position="250"/>
    </location>
</feature>
<dbReference type="VEuPathDB" id="VectorBase:LOC119177937"/>
<feature type="compositionally biased region" description="Basic and acidic residues" evidence="1">
    <location>
        <begin position="84"/>
        <end position="93"/>
    </location>
</feature>
<feature type="compositionally biased region" description="Low complexity" evidence="1">
    <location>
        <begin position="162"/>
        <end position="172"/>
    </location>
</feature>
<dbReference type="AlphaFoldDB" id="A0A9J6E8B8"/>
<evidence type="ECO:0000256" key="1">
    <source>
        <dbReference type="SAM" id="MobiDB-lite"/>
    </source>
</evidence>
<feature type="compositionally biased region" description="Basic residues" evidence="1">
    <location>
        <begin position="267"/>
        <end position="283"/>
    </location>
</feature>
<feature type="compositionally biased region" description="Polar residues" evidence="1">
    <location>
        <begin position="204"/>
        <end position="216"/>
    </location>
</feature>
<name>A0A9J6E8B8_RHIMP</name>
<feature type="compositionally biased region" description="Polar residues" evidence="1">
    <location>
        <begin position="341"/>
        <end position="354"/>
    </location>
</feature>
<evidence type="ECO:0000313" key="3">
    <source>
        <dbReference type="Proteomes" id="UP000821866"/>
    </source>
</evidence>
<evidence type="ECO:0000313" key="2">
    <source>
        <dbReference type="EMBL" id="KAH8030559.1"/>
    </source>
</evidence>
<comment type="caution">
    <text evidence="2">The sequence shown here is derived from an EMBL/GenBank/DDBJ whole genome shotgun (WGS) entry which is preliminary data.</text>
</comment>
<reference evidence="2" key="2">
    <citation type="submission" date="2021-09" db="EMBL/GenBank/DDBJ databases">
        <authorList>
            <person name="Jia N."/>
            <person name="Wang J."/>
            <person name="Shi W."/>
            <person name="Du L."/>
            <person name="Sun Y."/>
            <person name="Zhan W."/>
            <person name="Jiang J."/>
            <person name="Wang Q."/>
            <person name="Zhang B."/>
            <person name="Ji P."/>
            <person name="Sakyi L.B."/>
            <person name="Cui X."/>
            <person name="Yuan T."/>
            <person name="Jiang B."/>
            <person name="Yang W."/>
            <person name="Lam T.T.-Y."/>
            <person name="Chang Q."/>
            <person name="Ding S."/>
            <person name="Wang X."/>
            <person name="Zhu J."/>
            <person name="Ruan X."/>
            <person name="Zhao L."/>
            <person name="Wei J."/>
            <person name="Que T."/>
            <person name="Du C."/>
            <person name="Cheng J."/>
            <person name="Dai P."/>
            <person name="Han X."/>
            <person name="Huang E."/>
            <person name="Gao Y."/>
            <person name="Liu J."/>
            <person name="Shao H."/>
            <person name="Ye R."/>
            <person name="Li L."/>
            <person name="Wei W."/>
            <person name="Wang X."/>
            <person name="Wang C."/>
            <person name="Huo Q."/>
            <person name="Li W."/>
            <person name="Guo W."/>
            <person name="Chen H."/>
            <person name="Chen S."/>
            <person name="Zhou L."/>
            <person name="Zhou L."/>
            <person name="Ni X."/>
            <person name="Tian J."/>
            <person name="Zhou Y."/>
            <person name="Sheng Y."/>
            <person name="Liu T."/>
            <person name="Pan Y."/>
            <person name="Xia L."/>
            <person name="Li J."/>
            <person name="Zhao F."/>
            <person name="Cao W."/>
        </authorList>
    </citation>
    <scope>NUCLEOTIDE SEQUENCE</scope>
    <source>
        <strain evidence="2">Rmic-2018</strain>
        <tissue evidence="2">Larvae</tissue>
    </source>
</reference>